<keyword evidence="1 2" id="KW-0597">Phosphoprotein</keyword>
<dbReference type="OrthoDB" id="952827at2"/>
<dbReference type="Gene3D" id="3.90.550.10">
    <property type="entry name" value="Spore Coat Polysaccharide Biosynthesis Protein SpsA, Chain A"/>
    <property type="match status" value="1"/>
</dbReference>
<proteinExistence type="predicted"/>
<dbReference type="EMBL" id="AHKF01000014">
    <property type="protein sequence ID" value="EIA09570.1"/>
    <property type="molecule type" value="Genomic_DNA"/>
</dbReference>
<evidence type="ECO:0000256" key="2">
    <source>
        <dbReference type="PROSITE-ProRule" id="PRU00169"/>
    </source>
</evidence>
<dbReference type="InterPro" id="IPR029044">
    <property type="entry name" value="Nucleotide-diphossugar_trans"/>
</dbReference>
<name>H7FP90_FLAFP</name>
<dbReference type="AlphaFoldDB" id="H7FP90"/>
<dbReference type="PATRIC" id="fig|1086011.3.peg.968"/>
<organism evidence="4 5">
    <name type="scientific">Flavobacterium frigoris (strain PS1)</name>
    <dbReference type="NCBI Taxonomy" id="1086011"/>
    <lineage>
        <taxon>Bacteria</taxon>
        <taxon>Pseudomonadati</taxon>
        <taxon>Bacteroidota</taxon>
        <taxon>Flavobacteriia</taxon>
        <taxon>Flavobacteriales</taxon>
        <taxon>Flavobacteriaceae</taxon>
        <taxon>Flavobacterium</taxon>
    </lineage>
</organism>
<dbReference type="GO" id="GO:0016740">
    <property type="term" value="F:transferase activity"/>
    <property type="evidence" value="ECO:0007669"/>
    <property type="project" value="UniProtKB-KW"/>
</dbReference>
<accession>H7FP90</accession>
<feature type="domain" description="Response regulatory" evidence="3">
    <location>
        <begin position="2"/>
        <end position="133"/>
    </location>
</feature>
<dbReference type="SUPFAM" id="SSF52172">
    <property type="entry name" value="CheY-like"/>
    <property type="match status" value="1"/>
</dbReference>
<dbReference type="Gene3D" id="3.40.50.2300">
    <property type="match status" value="1"/>
</dbReference>
<dbReference type="PANTHER" id="PTHR44591:SF3">
    <property type="entry name" value="RESPONSE REGULATORY DOMAIN-CONTAINING PROTEIN"/>
    <property type="match status" value="1"/>
</dbReference>
<dbReference type="Pfam" id="PF00072">
    <property type="entry name" value="Response_reg"/>
    <property type="match status" value="2"/>
</dbReference>
<dbReference type="PANTHER" id="PTHR44591">
    <property type="entry name" value="STRESS RESPONSE REGULATOR PROTEIN 1"/>
    <property type="match status" value="1"/>
</dbReference>
<keyword evidence="5" id="KW-1185">Reference proteome</keyword>
<dbReference type="eggNOG" id="COG0745">
    <property type="taxonomic scope" value="Bacteria"/>
</dbReference>
<dbReference type="InterPro" id="IPR001789">
    <property type="entry name" value="Sig_transdc_resp-reg_receiver"/>
</dbReference>
<dbReference type="PROSITE" id="PS50110">
    <property type="entry name" value="RESPONSE_REGULATORY"/>
    <property type="match status" value="1"/>
</dbReference>
<evidence type="ECO:0000313" key="4">
    <source>
        <dbReference type="EMBL" id="EIA09570.1"/>
    </source>
</evidence>
<dbReference type="RefSeq" id="WP_007137165.1">
    <property type="nucleotide sequence ID" value="NZ_AHKF01000014.1"/>
</dbReference>
<dbReference type="InterPro" id="IPR050595">
    <property type="entry name" value="Bact_response_regulator"/>
</dbReference>
<dbReference type="InterPro" id="IPR011006">
    <property type="entry name" value="CheY-like_superfamily"/>
</dbReference>
<dbReference type="Proteomes" id="UP000005566">
    <property type="component" value="Unassembled WGS sequence"/>
</dbReference>
<comment type="caution">
    <text evidence="4">The sequence shown here is derived from an EMBL/GenBank/DDBJ whole genome shotgun (WGS) entry which is preliminary data.</text>
</comment>
<evidence type="ECO:0000259" key="3">
    <source>
        <dbReference type="PROSITE" id="PS50110"/>
    </source>
</evidence>
<dbReference type="GO" id="GO:0000160">
    <property type="term" value="P:phosphorelay signal transduction system"/>
    <property type="evidence" value="ECO:0007669"/>
    <property type="project" value="InterPro"/>
</dbReference>
<dbReference type="SUPFAM" id="SSF53448">
    <property type="entry name" value="Nucleotide-diphospho-sugar transferases"/>
    <property type="match status" value="1"/>
</dbReference>
<reference evidence="4 5" key="1">
    <citation type="journal article" date="2014" name="Acta Crystallogr. D">
        <title>Structure-based characterization and antifreeze properties of a hyperactive ice-binding protein from the Antarctic bacterium Flavobacterium frigoris PS1.</title>
        <authorList>
            <person name="Do H."/>
            <person name="Kim S.J."/>
            <person name="Kim H.J."/>
            <person name="Lee J.H."/>
        </authorList>
    </citation>
    <scope>NUCLEOTIDE SEQUENCE [LARGE SCALE GENOMIC DNA]</scope>
    <source>
        <strain evidence="4 5">PS1</strain>
    </source>
</reference>
<dbReference type="STRING" id="1086011.HJ01_00988"/>
<dbReference type="CDD" id="cd00156">
    <property type="entry name" value="REC"/>
    <property type="match status" value="1"/>
</dbReference>
<protein>
    <submittedName>
        <fullName evidence="4">Dolichyl phosphate glucosyltransferase</fullName>
    </submittedName>
</protein>
<evidence type="ECO:0000256" key="1">
    <source>
        <dbReference type="ARBA" id="ARBA00022553"/>
    </source>
</evidence>
<feature type="modified residue" description="4-aspartylphosphate" evidence="2">
    <location>
        <position position="51"/>
    </location>
</feature>
<dbReference type="SMART" id="SM00448">
    <property type="entry name" value="REC"/>
    <property type="match status" value="1"/>
</dbReference>
<gene>
    <name evidence="4" type="ORF">HJ01_00988</name>
</gene>
<evidence type="ECO:0000313" key="5">
    <source>
        <dbReference type="Proteomes" id="UP000005566"/>
    </source>
</evidence>
<sequence>MKILIVDDQELVLLSLEKYLSDLGYEVSCANNMSDAITLYDELQPSLVISDINMPVLPNSKDTFRSLDYIKEMSGLEIVKYIKVIKKHSVPVMLLSGNYDDSVILKGFALGADDYMKKPLSLDEIANRIAKLIGVHDKKEKGNDDSYRLIQKKCIGVVIPFYDLKQEFFKRDYAKIIHTNLGYHFCFINLGDSNNLEDLEELMVGNEERISLYNCGDSIQLSEAVRLGALHLAKNKQFDFIGFINPDLEVAFKDFDDMVKTISNSSLKFVSCARPTALAIKNGIDILITKGIDFLIRKTLKIELHDALCGAKIMSKEVIEKTFIEKFMTNETFDLEILMRMKKIYGVDKLGDIVYEQPLKRWMSCNNSKVSAVTAIRNFVQIGQIALHYK</sequence>